<accession>A0A9X9LNP6</accession>
<dbReference type="Proteomes" id="UP000269945">
    <property type="component" value="Unassembled WGS sequence"/>
</dbReference>
<protein>
    <submittedName>
        <fullName evidence="2">Uncharacterized protein</fullName>
    </submittedName>
</protein>
<dbReference type="EMBL" id="CYRY02009243">
    <property type="protein sequence ID" value="VCW77717.1"/>
    <property type="molecule type" value="Genomic_DNA"/>
</dbReference>
<keyword evidence="3" id="KW-1185">Reference proteome</keyword>
<dbReference type="AlphaFoldDB" id="A0A9X9LNP6"/>
<evidence type="ECO:0000256" key="1">
    <source>
        <dbReference type="SAM" id="MobiDB-lite"/>
    </source>
</evidence>
<feature type="region of interest" description="Disordered" evidence="1">
    <location>
        <begin position="1"/>
        <end position="25"/>
    </location>
</feature>
<gene>
    <name evidence="2" type="ORF">BN2614_LOCUS1</name>
</gene>
<evidence type="ECO:0000313" key="3">
    <source>
        <dbReference type="Proteomes" id="UP000269945"/>
    </source>
</evidence>
<name>A0A9X9LNP6_GULGU</name>
<organism evidence="2 3">
    <name type="scientific">Gulo gulo</name>
    <name type="common">Wolverine</name>
    <name type="synonym">Gluton</name>
    <dbReference type="NCBI Taxonomy" id="48420"/>
    <lineage>
        <taxon>Eukaryota</taxon>
        <taxon>Metazoa</taxon>
        <taxon>Chordata</taxon>
        <taxon>Craniata</taxon>
        <taxon>Vertebrata</taxon>
        <taxon>Euteleostomi</taxon>
        <taxon>Mammalia</taxon>
        <taxon>Eutheria</taxon>
        <taxon>Laurasiatheria</taxon>
        <taxon>Carnivora</taxon>
        <taxon>Caniformia</taxon>
        <taxon>Musteloidea</taxon>
        <taxon>Mustelidae</taxon>
        <taxon>Guloninae</taxon>
        <taxon>Gulo</taxon>
    </lineage>
</organism>
<reference evidence="2 3" key="1">
    <citation type="submission" date="2018-10" db="EMBL/GenBank/DDBJ databases">
        <authorList>
            <person name="Ekblom R."/>
            <person name="Jareborg N."/>
        </authorList>
    </citation>
    <scope>NUCLEOTIDE SEQUENCE [LARGE SCALE GENOMIC DNA]</scope>
    <source>
        <tissue evidence="2">Muscle</tissue>
    </source>
</reference>
<comment type="caution">
    <text evidence="2">The sequence shown here is derived from an EMBL/GenBank/DDBJ whole genome shotgun (WGS) entry which is preliminary data.</text>
</comment>
<proteinExistence type="predicted"/>
<sequence length="82" mass="9141">EAGNLLAAQLRKGNREGEDPGPETDTALIWTQNSARVPAIEERSPGRCVIHARSKRRGQDCRWRRPRGLTPFLAPGEGKFSF</sequence>
<feature type="non-terminal residue" evidence="2">
    <location>
        <position position="1"/>
    </location>
</feature>
<evidence type="ECO:0000313" key="2">
    <source>
        <dbReference type="EMBL" id="VCW77717.1"/>
    </source>
</evidence>